<keyword evidence="6" id="KW-0805">Transcription regulation</keyword>
<evidence type="ECO:0000256" key="9">
    <source>
        <dbReference type="PROSITE-ProRule" id="PRU00042"/>
    </source>
</evidence>
<dbReference type="GO" id="GO:0000981">
    <property type="term" value="F:DNA-binding transcription factor activity, RNA polymerase II-specific"/>
    <property type="evidence" value="ECO:0007669"/>
    <property type="project" value="TreeGrafter"/>
</dbReference>
<organism evidence="12 14">
    <name type="scientific">Dinothrombium tinctorium</name>
    <dbReference type="NCBI Taxonomy" id="1965070"/>
    <lineage>
        <taxon>Eukaryota</taxon>
        <taxon>Metazoa</taxon>
        <taxon>Ecdysozoa</taxon>
        <taxon>Arthropoda</taxon>
        <taxon>Chelicerata</taxon>
        <taxon>Arachnida</taxon>
        <taxon>Acari</taxon>
        <taxon>Acariformes</taxon>
        <taxon>Trombidiformes</taxon>
        <taxon>Prostigmata</taxon>
        <taxon>Anystina</taxon>
        <taxon>Parasitengona</taxon>
        <taxon>Trombidioidea</taxon>
        <taxon>Trombidiidae</taxon>
        <taxon>Dinothrombium</taxon>
    </lineage>
</organism>
<dbReference type="FunFam" id="3.30.160.60:FF:000395">
    <property type="entry name" value="zinc finger protein 513"/>
    <property type="match status" value="1"/>
</dbReference>
<dbReference type="Proteomes" id="UP000285301">
    <property type="component" value="Unassembled WGS sequence"/>
</dbReference>
<evidence type="ECO:0000256" key="4">
    <source>
        <dbReference type="ARBA" id="ARBA00022771"/>
    </source>
</evidence>
<keyword evidence="2" id="KW-0479">Metal-binding</keyword>
<reference evidence="12 14" key="1">
    <citation type="journal article" date="2018" name="Gigascience">
        <title>Genomes of trombidid mites reveal novel predicted allergens and laterally-transferred genes associated with secondary metabolism.</title>
        <authorList>
            <person name="Dong X."/>
            <person name="Chaisiri K."/>
            <person name="Xia D."/>
            <person name="Armstrong S.D."/>
            <person name="Fang Y."/>
            <person name="Donnelly M.J."/>
            <person name="Kadowaki T."/>
            <person name="McGarry J.W."/>
            <person name="Darby A.C."/>
            <person name="Makepeace B.L."/>
        </authorList>
    </citation>
    <scope>NUCLEOTIDE SEQUENCE [LARGE SCALE GENOMIC DNA]</scope>
    <source>
        <strain evidence="12">UoL-WK</strain>
    </source>
</reference>
<dbReference type="AlphaFoldDB" id="A0A3S4RBT0"/>
<keyword evidence="7" id="KW-0804">Transcription</keyword>
<dbReference type="EMBL" id="NCKU01000705">
    <property type="protein sequence ID" value="RWS14497.1"/>
    <property type="molecule type" value="Genomic_DNA"/>
</dbReference>
<evidence type="ECO:0000256" key="6">
    <source>
        <dbReference type="ARBA" id="ARBA00023015"/>
    </source>
</evidence>
<feature type="domain" description="C2H2-type" evidence="11">
    <location>
        <begin position="420"/>
        <end position="447"/>
    </location>
</feature>
<keyword evidence="14" id="KW-1185">Reference proteome</keyword>
<dbReference type="Gene3D" id="3.30.160.60">
    <property type="entry name" value="Classic Zinc Finger"/>
    <property type="match status" value="5"/>
</dbReference>
<evidence type="ECO:0000256" key="5">
    <source>
        <dbReference type="ARBA" id="ARBA00022833"/>
    </source>
</evidence>
<feature type="domain" description="C2H2-type" evidence="11">
    <location>
        <begin position="221"/>
        <end position="248"/>
    </location>
</feature>
<keyword evidence="4 9" id="KW-0863">Zinc-finger</keyword>
<evidence type="ECO:0000313" key="12">
    <source>
        <dbReference type="EMBL" id="RWS14187.1"/>
    </source>
</evidence>
<evidence type="ECO:0000256" key="7">
    <source>
        <dbReference type="ARBA" id="ARBA00023163"/>
    </source>
</evidence>
<dbReference type="PROSITE" id="PS00028">
    <property type="entry name" value="ZINC_FINGER_C2H2_1"/>
    <property type="match status" value="4"/>
</dbReference>
<comment type="caution">
    <text evidence="12">The sequence shown here is derived from an EMBL/GenBank/DDBJ whole genome shotgun (WGS) entry which is preliminary data.</text>
</comment>
<dbReference type="EMBL" id="NCKU01000781">
    <property type="protein sequence ID" value="RWS14187.1"/>
    <property type="molecule type" value="Genomic_DNA"/>
</dbReference>
<dbReference type="GO" id="GO:0000978">
    <property type="term" value="F:RNA polymerase II cis-regulatory region sequence-specific DNA binding"/>
    <property type="evidence" value="ECO:0007669"/>
    <property type="project" value="TreeGrafter"/>
</dbReference>
<evidence type="ECO:0000256" key="1">
    <source>
        <dbReference type="ARBA" id="ARBA00004123"/>
    </source>
</evidence>
<keyword evidence="8" id="KW-0539">Nucleus</keyword>
<dbReference type="PANTHER" id="PTHR23235">
    <property type="entry name" value="KRUEPPEL-LIKE TRANSCRIPTION FACTOR"/>
    <property type="match status" value="1"/>
</dbReference>
<accession>A0A3S4RBT0</accession>
<dbReference type="SMART" id="SM00355">
    <property type="entry name" value="ZnF_C2H2"/>
    <property type="match status" value="6"/>
</dbReference>
<feature type="domain" description="C2H2-type" evidence="11">
    <location>
        <begin position="187"/>
        <end position="215"/>
    </location>
</feature>
<evidence type="ECO:0000256" key="2">
    <source>
        <dbReference type="ARBA" id="ARBA00022723"/>
    </source>
</evidence>
<feature type="domain" description="C2H2-type" evidence="11">
    <location>
        <begin position="364"/>
        <end position="391"/>
    </location>
</feature>
<evidence type="ECO:0000259" key="11">
    <source>
        <dbReference type="PROSITE" id="PS50157"/>
    </source>
</evidence>
<feature type="compositionally biased region" description="Low complexity" evidence="10">
    <location>
        <begin position="32"/>
        <end position="41"/>
    </location>
</feature>
<feature type="domain" description="C2H2-type" evidence="11">
    <location>
        <begin position="392"/>
        <end position="419"/>
    </location>
</feature>
<protein>
    <submittedName>
        <fullName evidence="12">Krueppel-like factor 10</fullName>
    </submittedName>
</protein>
<dbReference type="FunFam" id="3.30.160.60:FF:000303">
    <property type="entry name" value="Zinc finger protein 41"/>
    <property type="match status" value="1"/>
</dbReference>
<reference evidence="12" key="2">
    <citation type="submission" date="2018-11" db="EMBL/GenBank/DDBJ databases">
        <title>Trombidioid mite genomics.</title>
        <authorList>
            <person name="Dong X."/>
        </authorList>
    </citation>
    <scope>NUCLEOTIDE SEQUENCE</scope>
    <source>
        <strain evidence="12">UoL-WK</strain>
    </source>
</reference>
<dbReference type="InterPro" id="IPR013087">
    <property type="entry name" value="Znf_C2H2_type"/>
</dbReference>
<evidence type="ECO:0000256" key="3">
    <source>
        <dbReference type="ARBA" id="ARBA00022737"/>
    </source>
</evidence>
<comment type="subcellular location">
    <subcellularLocation>
        <location evidence="1">Nucleus</location>
    </subcellularLocation>
</comment>
<dbReference type="InterPro" id="IPR036236">
    <property type="entry name" value="Znf_C2H2_sf"/>
</dbReference>
<evidence type="ECO:0000313" key="13">
    <source>
        <dbReference type="EMBL" id="RWS14497.1"/>
    </source>
</evidence>
<dbReference type="FunFam" id="3.30.160.60:FF:000404">
    <property type="entry name" value="POZ-, AT hook-, and zinc finger-containing protein 1"/>
    <property type="match status" value="1"/>
</dbReference>
<feature type="domain" description="C2H2-type" evidence="11">
    <location>
        <begin position="329"/>
        <end position="357"/>
    </location>
</feature>
<dbReference type="GO" id="GO:0005634">
    <property type="term" value="C:nucleus"/>
    <property type="evidence" value="ECO:0007669"/>
    <property type="project" value="UniProtKB-SubCell"/>
</dbReference>
<dbReference type="STRING" id="1965070.A0A3S4RBT0"/>
<keyword evidence="5" id="KW-0862">Zinc</keyword>
<keyword evidence="3" id="KW-0677">Repeat</keyword>
<sequence>MKRGRLIIPKPLRIPVAQKSGSLDSDLSTPQDSPLDLSLKSSSISPKTISDRFVSIITESLTSSTTSSSGGSIPLSPFNLTAEVTSESLSPKTPHAQHLHSGPPTHHHLPVFDIPASSNRTLIADHIKSEPDCSPPLLANHHLPKSPTTLNYSPQHAIDALKFAPSSLPPQLIVQTLNSVNSQRPDYTCPICSQVFSLHDRLAKHMASLHRSRHEVSAKTYVCEVYKRSFARSDMLTRHMRLHTGLKPYTCRVPIFDIPTTANRAMIADIKSEPDCSPPLTPTHLSKSPIITYSPQHPINTLKFTSAQIPHPELIVQTVSGVNSQRADYTCPICSQVFSLHDRLAKHMASRHRSRQHEASAKTYVCEVCKRSFARSDMLTRHMRLHTGIKPYTCRVCGQVFSRSDHLSTHQRTHTGEKPYKCPQCPYAACRRDMITRHMRTHARYELPDSSSSLKEANDAKLSGGGGNATDEVPKCGNPSSSPLEN</sequence>
<feature type="compositionally biased region" description="Polar residues" evidence="10">
    <location>
        <begin position="19"/>
        <end position="31"/>
    </location>
</feature>
<evidence type="ECO:0000256" key="8">
    <source>
        <dbReference type="ARBA" id="ARBA00023242"/>
    </source>
</evidence>
<evidence type="ECO:0000313" key="14">
    <source>
        <dbReference type="Proteomes" id="UP000285301"/>
    </source>
</evidence>
<dbReference type="Pfam" id="PF00096">
    <property type="entry name" value="zf-C2H2"/>
    <property type="match status" value="5"/>
</dbReference>
<evidence type="ECO:0000256" key="10">
    <source>
        <dbReference type="SAM" id="MobiDB-lite"/>
    </source>
</evidence>
<proteinExistence type="predicted"/>
<gene>
    <name evidence="12" type="ORF">B4U79_04114</name>
    <name evidence="13" type="ORF">B4U79_06141</name>
</gene>
<name>A0A3S4RBT0_9ACAR</name>
<dbReference type="FunFam" id="3.30.160.60:FF:000065">
    <property type="entry name" value="B-cell CLL/lymphoma 6, member B"/>
    <property type="match status" value="1"/>
</dbReference>
<dbReference type="SUPFAM" id="SSF57667">
    <property type="entry name" value="beta-beta-alpha zinc fingers"/>
    <property type="match status" value="3"/>
</dbReference>
<dbReference type="PROSITE" id="PS50157">
    <property type="entry name" value="ZINC_FINGER_C2H2_2"/>
    <property type="match status" value="6"/>
</dbReference>
<dbReference type="OrthoDB" id="10018191at2759"/>
<feature type="region of interest" description="Disordered" evidence="10">
    <location>
        <begin position="19"/>
        <end position="41"/>
    </location>
</feature>
<dbReference type="PANTHER" id="PTHR23235:SF161">
    <property type="entry name" value="C2H2-TYPE DOMAIN-CONTAINING PROTEIN"/>
    <property type="match status" value="1"/>
</dbReference>
<dbReference type="GO" id="GO:0008270">
    <property type="term" value="F:zinc ion binding"/>
    <property type="evidence" value="ECO:0007669"/>
    <property type="project" value="UniProtKB-KW"/>
</dbReference>
<feature type="region of interest" description="Disordered" evidence="10">
    <location>
        <begin position="445"/>
        <end position="486"/>
    </location>
</feature>